<dbReference type="AlphaFoldDB" id="A0A6C0JQP5"/>
<keyword evidence="1" id="KW-1133">Transmembrane helix</keyword>
<sequence>MLEFSENILNAGKNAGTLDLSDRFLGTFYTSGGGYVSGAQPTLNALTRILMTFGDSHIGGGNWKSGQGACGMVKDDKDGINWAWNPSMKYLQDDATAYGERLGALASFYQDSYNNSMKNPPTTPQKVIKCNGGKKCGVVPLLLALMGVLVLVLIILLLINKK</sequence>
<proteinExistence type="predicted"/>
<accession>A0A6C0JQP5</accession>
<organism evidence="2">
    <name type="scientific">viral metagenome</name>
    <dbReference type="NCBI Taxonomy" id="1070528"/>
    <lineage>
        <taxon>unclassified sequences</taxon>
        <taxon>metagenomes</taxon>
        <taxon>organismal metagenomes</taxon>
    </lineage>
</organism>
<name>A0A6C0JQP5_9ZZZZ</name>
<reference evidence="2" key="1">
    <citation type="journal article" date="2020" name="Nature">
        <title>Giant virus diversity and host interactions through global metagenomics.</title>
        <authorList>
            <person name="Schulz F."/>
            <person name="Roux S."/>
            <person name="Paez-Espino D."/>
            <person name="Jungbluth S."/>
            <person name="Walsh D.A."/>
            <person name="Denef V.J."/>
            <person name="McMahon K.D."/>
            <person name="Konstantinidis K.T."/>
            <person name="Eloe-Fadrosh E.A."/>
            <person name="Kyrpides N.C."/>
            <person name="Woyke T."/>
        </authorList>
    </citation>
    <scope>NUCLEOTIDE SEQUENCE</scope>
    <source>
        <strain evidence="2">GVMAG-S-1038524-41</strain>
    </source>
</reference>
<keyword evidence="1" id="KW-0812">Transmembrane</keyword>
<evidence type="ECO:0000256" key="1">
    <source>
        <dbReference type="SAM" id="Phobius"/>
    </source>
</evidence>
<dbReference type="EMBL" id="MN740670">
    <property type="protein sequence ID" value="QHU07000.1"/>
    <property type="molecule type" value="Genomic_DNA"/>
</dbReference>
<keyword evidence="1" id="KW-0472">Membrane</keyword>
<protein>
    <submittedName>
        <fullName evidence="2">Uncharacterized protein</fullName>
    </submittedName>
</protein>
<evidence type="ECO:0000313" key="2">
    <source>
        <dbReference type="EMBL" id="QHU07000.1"/>
    </source>
</evidence>
<feature type="transmembrane region" description="Helical" evidence="1">
    <location>
        <begin position="138"/>
        <end position="159"/>
    </location>
</feature>